<evidence type="ECO:0000256" key="1">
    <source>
        <dbReference type="SAM" id="MobiDB-lite"/>
    </source>
</evidence>
<name>C7NFL9_KYTSD</name>
<dbReference type="KEGG" id="kse:Ksed_24100"/>
<reference evidence="2 3" key="1">
    <citation type="journal article" date="2009" name="Stand. Genomic Sci.">
        <title>Complete genome sequence of Kytococcus sedentarius type strain (541).</title>
        <authorList>
            <person name="Sims D."/>
            <person name="Brettin T."/>
            <person name="Detter J.C."/>
            <person name="Han C."/>
            <person name="Lapidus A."/>
            <person name="Copeland A."/>
            <person name="Glavina Del Rio T."/>
            <person name="Nolan M."/>
            <person name="Chen F."/>
            <person name="Lucas S."/>
            <person name="Tice H."/>
            <person name="Cheng J.F."/>
            <person name="Bruce D."/>
            <person name="Goodwin L."/>
            <person name="Pitluck S."/>
            <person name="Ovchinnikova G."/>
            <person name="Pati A."/>
            <person name="Ivanova N."/>
            <person name="Mavrommatis K."/>
            <person name="Chen A."/>
            <person name="Palaniappan K."/>
            <person name="D'haeseleer P."/>
            <person name="Chain P."/>
            <person name="Bristow J."/>
            <person name="Eisen J.A."/>
            <person name="Markowitz V."/>
            <person name="Hugenholtz P."/>
            <person name="Schneider S."/>
            <person name="Goker M."/>
            <person name="Pukall R."/>
            <person name="Kyrpides N.C."/>
            <person name="Klenk H.P."/>
        </authorList>
    </citation>
    <scope>NUCLEOTIDE SEQUENCE [LARGE SCALE GENOMIC DNA]</scope>
    <source>
        <strain evidence="3">ATCC 14392 / DSM 20547 / JCM 11482 / CCUG 33030 / NBRC 15357 / NCTC 11040 / CCM 314 / 541</strain>
    </source>
</reference>
<evidence type="ECO:0000313" key="3">
    <source>
        <dbReference type="Proteomes" id="UP000006666"/>
    </source>
</evidence>
<gene>
    <name evidence="2" type="ordered locus">Ksed_24100</name>
</gene>
<accession>C7NFL9</accession>
<dbReference type="STRING" id="478801.Ksed_24100"/>
<feature type="compositionally biased region" description="Acidic residues" evidence="1">
    <location>
        <begin position="196"/>
        <end position="205"/>
    </location>
</feature>
<sequence length="240" mass="25651">MTTPTTPTTPSKQRAPRPDAALMEAVGTAREGLFGVAAAGSVGEHVGAVSVGERLVTHHFECLLRGYVGWRWEVTVARAPRSKRITLCETHLAPAEGALLAPEWVPWADRLRPEDFGAPDAQTEEPQVVLVSAAALPVRTDGQQPERVAARCENCECTGYLVPVETLRKERAELAEPEPAPLPSPLIDDFDLDVLDLSDESDSSDQPDARDEFAGEGTDESTSASGASADEPGQAEESRA</sequence>
<dbReference type="AlphaFoldDB" id="C7NFL9"/>
<dbReference type="InterPro" id="IPR021391">
    <property type="entry name" value="DUF3027"/>
</dbReference>
<organism evidence="2 3">
    <name type="scientific">Kytococcus sedentarius (strain ATCC 14392 / DSM 20547 / JCM 11482 / CCUG 33030 / NBRC 15357 / NCTC 11040 / CCM 314 / 541)</name>
    <name type="common">Micrococcus sedentarius</name>
    <dbReference type="NCBI Taxonomy" id="478801"/>
    <lineage>
        <taxon>Bacteria</taxon>
        <taxon>Bacillati</taxon>
        <taxon>Actinomycetota</taxon>
        <taxon>Actinomycetes</taxon>
        <taxon>Micrococcales</taxon>
        <taxon>Kytococcaceae</taxon>
        <taxon>Kytococcus</taxon>
    </lineage>
</organism>
<dbReference type="EMBL" id="CP001686">
    <property type="protein sequence ID" value="ACV07377.1"/>
    <property type="molecule type" value="Genomic_DNA"/>
</dbReference>
<dbReference type="HOGENOM" id="CLU_1155239_0_0_11"/>
<dbReference type="eggNOG" id="ENOG502ZBU7">
    <property type="taxonomic scope" value="Bacteria"/>
</dbReference>
<feature type="region of interest" description="Disordered" evidence="1">
    <location>
        <begin position="196"/>
        <end position="240"/>
    </location>
</feature>
<dbReference type="Pfam" id="PF11228">
    <property type="entry name" value="DUF3027"/>
    <property type="match status" value="1"/>
</dbReference>
<evidence type="ECO:0000313" key="2">
    <source>
        <dbReference type="EMBL" id="ACV07377.1"/>
    </source>
</evidence>
<dbReference type="RefSeq" id="WP_015780306.1">
    <property type="nucleotide sequence ID" value="NC_013169.1"/>
</dbReference>
<evidence type="ECO:0008006" key="4">
    <source>
        <dbReference type="Google" id="ProtNLM"/>
    </source>
</evidence>
<protein>
    <recommendedName>
        <fullName evidence="4">DUF3027 domain-containing protein</fullName>
    </recommendedName>
</protein>
<keyword evidence="3" id="KW-1185">Reference proteome</keyword>
<dbReference type="Proteomes" id="UP000006666">
    <property type="component" value="Chromosome"/>
</dbReference>
<proteinExistence type="predicted"/>